<evidence type="ECO:0000259" key="8">
    <source>
        <dbReference type="Pfam" id="PF01435"/>
    </source>
</evidence>
<keyword evidence="7" id="KW-0472">Membrane</keyword>
<evidence type="ECO:0000256" key="3">
    <source>
        <dbReference type="ARBA" id="ARBA00022801"/>
    </source>
</evidence>
<evidence type="ECO:0000313" key="9">
    <source>
        <dbReference type="EMBL" id="GAA4057436.1"/>
    </source>
</evidence>
<proteinExistence type="inferred from homology"/>
<accession>A0ABP7V1H3</accession>
<dbReference type="CDD" id="cd07326">
    <property type="entry name" value="M56_BlaR1_MecR1_like"/>
    <property type="match status" value="1"/>
</dbReference>
<reference evidence="10" key="1">
    <citation type="journal article" date="2019" name="Int. J. Syst. Evol. Microbiol.">
        <title>The Global Catalogue of Microorganisms (GCM) 10K type strain sequencing project: providing services to taxonomists for standard genome sequencing and annotation.</title>
        <authorList>
            <consortium name="The Broad Institute Genomics Platform"/>
            <consortium name="The Broad Institute Genome Sequencing Center for Infectious Disease"/>
            <person name="Wu L."/>
            <person name="Ma J."/>
        </authorList>
    </citation>
    <scope>NUCLEOTIDE SEQUENCE [LARGE SCALE GENOMIC DNA]</scope>
    <source>
        <strain evidence="10">JCM 16702</strain>
    </source>
</reference>
<evidence type="ECO:0000256" key="6">
    <source>
        <dbReference type="RuleBase" id="RU003983"/>
    </source>
</evidence>
<dbReference type="RefSeq" id="WP_344940335.1">
    <property type="nucleotide sequence ID" value="NZ_BAAAZG010000001.1"/>
</dbReference>
<keyword evidence="1 6" id="KW-0645">Protease</keyword>
<dbReference type="EMBL" id="BAAAZG010000001">
    <property type="protein sequence ID" value="GAA4057436.1"/>
    <property type="molecule type" value="Genomic_DNA"/>
</dbReference>
<sequence>MIWLLTFLPAALALVLGVVMGVAPLPLHPAWSARVLAVIAVTTAVAVTGTLVFVGVNYAATLAPGVADRYLPEWALFGDDQPVHAAFGVPALALTALSVAVTARLAVRWTAEVRHAQRTARQVVESGVPMALAVPGRDGGVLVSRGLLRTLDSVELRVVFEHEAAHLRHRHHRYLAAGALAAGTVPVLRRLNARLRFALERWADEDAAEAVGDRTLVAHTIARVALARAEAESPPSSLPAFTDSGVVQRVQALLSAPPSKNTVTGPVLLAGVGTATGLLASAAWQLDHAFGLNIL</sequence>
<protein>
    <submittedName>
        <fullName evidence="9">M56 family metallopeptidase</fullName>
    </submittedName>
</protein>
<feature type="transmembrane region" description="Helical" evidence="7">
    <location>
        <begin position="31"/>
        <end position="60"/>
    </location>
</feature>
<organism evidence="9 10">
    <name type="scientific">Actinomadura miaoliensis</name>
    <dbReference type="NCBI Taxonomy" id="430685"/>
    <lineage>
        <taxon>Bacteria</taxon>
        <taxon>Bacillati</taxon>
        <taxon>Actinomycetota</taxon>
        <taxon>Actinomycetes</taxon>
        <taxon>Streptosporangiales</taxon>
        <taxon>Thermomonosporaceae</taxon>
        <taxon>Actinomadura</taxon>
    </lineage>
</organism>
<dbReference type="PANTHER" id="PTHR34978">
    <property type="entry name" value="POSSIBLE SENSOR-TRANSDUCER PROTEIN BLAR"/>
    <property type="match status" value="1"/>
</dbReference>
<dbReference type="InterPro" id="IPR052173">
    <property type="entry name" value="Beta-lactam_resp_regulator"/>
</dbReference>
<evidence type="ECO:0000256" key="5">
    <source>
        <dbReference type="ARBA" id="ARBA00023049"/>
    </source>
</evidence>
<keyword evidence="7" id="KW-1133">Transmembrane helix</keyword>
<name>A0ABP7V1H3_9ACTN</name>
<dbReference type="InterPro" id="IPR001915">
    <property type="entry name" value="Peptidase_M48"/>
</dbReference>
<keyword evidence="2" id="KW-0479">Metal-binding</keyword>
<comment type="cofactor">
    <cofactor evidence="6">
        <name>Zn(2+)</name>
        <dbReference type="ChEBI" id="CHEBI:29105"/>
    </cofactor>
    <text evidence="6">Binds 1 zinc ion per subunit.</text>
</comment>
<dbReference type="Gene3D" id="3.30.2010.10">
    <property type="entry name" value="Metalloproteases ('zincins'), catalytic domain"/>
    <property type="match status" value="1"/>
</dbReference>
<comment type="similarity">
    <text evidence="6">Belongs to the peptidase M48 family.</text>
</comment>
<dbReference type="Pfam" id="PF01435">
    <property type="entry name" value="Peptidase_M48"/>
    <property type="match status" value="1"/>
</dbReference>
<evidence type="ECO:0000256" key="2">
    <source>
        <dbReference type="ARBA" id="ARBA00022723"/>
    </source>
</evidence>
<evidence type="ECO:0000256" key="4">
    <source>
        <dbReference type="ARBA" id="ARBA00022833"/>
    </source>
</evidence>
<keyword evidence="5 6" id="KW-0482">Metalloprotease</keyword>
<keyword evidence="7" id="KW-0812">Transmembrane</keyword>
<keyword evidence="4 6" id="KW-0862">Zinc</keyword>
<keyword evidence="10" id="KW-1185">Reference proteome</keyword>
<evidence type="ECO:0000256" key="7">
    <source>
        <dbReference type="SAM" id="Phobius"/>
    </source>
</evidence>
<keyword evidence="3 6" id="KW-0378">Hydrolase</keyword>
<dbReference type="PANTHER" id="PTHR34978:SF3">
    <property type="entry name" value="SLR0241 PROTEIN"/>
    <property type="match status" value="1"/>
</dbReference>
<evidence type="ECO:0000256" key="1">
    <source>
        <dbReference type="ARBA" id="ARBA00022670"/>
    </source>
</evidence>
<gene>
    <name evidence="9" type="ORF">GCM10022214_06730</name>
</gene>
<feature type="domain" description="Peptidase M48" evidence="8">
    <location>
        <begin position="114"/>
        <end position="179"/>
    </location>
</feature>
<evidence type="ECO:0000313" key="10">
    <source>
        <dbReference type="Proteomes" id="UP001500683"/>
    </source>
</evidence>
<dbReference type="Proteomes" id="UP001500683">
    <property type="component" value="Unassembled WGS sequence"/>
</dbReference>
<comment type="caution">
    <text evidence="9">The sequence shown here is derived from an EMBL/GenBank/DDBJ whole genome shotgun (WGS) entry which is preliminary data.</text>
</comment>